<protein>
    <submittedName>
        <fullName evidence="1">Uncharacterized protein</fullName>
    </submittedName>
</protein>
<dbReference type="Proteomes" id="UP001328107">
    <property type="component" value="Unassembled WGS sequence"/>
</dbReference>
<comment type="caution">
    <text evidence="1">The sequence shown here is derived from an EMBL/GenBank/DDBJ whole genome shotgun (WGS) entry which is preliminary data.</text>
</comment>
<sequence>DEELSKMLNGLIINRLILDYANYSPEKESVLLNVIAAIGVKCLCFKTSDIRKISANFDSHIAAILRFITAVPQIKIMYDKVFSMSSSPLQTLLRNEMKGFAKEFQNKLNNTGKVMVVLSEDPK</sequence>
<keyword evidence="2" id="KW-1185">Reference proteome</keyword>
<reference evidence="2" key="1">
    <citation type="submission" date="2022-10" db="EMBL/GenBank/DDBJ databases">
        <title>Genome assembly of Pristionchus species.</title>
        <authorList>
            <person name="Yoshida K."/>
            <person name="Sommer R.J."/>
        </authorList>
    </citation>
    <scope>NUCLEOTIDE SEQUENCE [LARGE SCALE GENOMIC DNA]</scope>
    <source>
        <strain evidence="2">RS5460</strain>
    </source>
</reference>
<proteinExistence type="predicted"/>
<gene>
    <name evidence="1" type="ORF">PMAYCL1PPCAC_05889</name>
</gene>
<feature type="non-terminal residue" evidence="1">
    <location>
        <position position="123"/>
    </location>
</feature>
<dbReference type="AlphaFoldDB" id="A0AAN4Z993"/>
<feature type="non-terminal residue" evidence="1">
    <location>
        <position position="1"/>
    </location>
</feature>
<name>A0AAN4Z993_9BILA</name>
<accession>A0AAN4Z993</accession>
<organism evidence="1 2">
    <name type="scientific">Pristionchus mayeri</name>
    <dbReference type="NCBI Taxonomy" id="1317129"/>
    <lineage>
        <taxon>Eukaryota</taxon>
        <taxon>Metazoa</taxon>
        <taxon>Ecdysozoa</taxon>
        <taxon>Nematoda</taxon>
        <taxon>Chromadorea</taxon>
        <taxon>Rhabditida</taxon>
        <taxon>Rhabditina</taxon>
        <taxon>Diplogasteromorpha</taxon>
        <taxon>Diplogasteroidea</taxon>
        <taxon>Neodiplogasteridae</taxon>
        <taxon>Pristionchus</taxon>
    </lineage>
</organism>
<evidence type="ECO:0000313" key="2">
    <source>
        <dbReference type="Proteomes" id="UP001328107"/>
    </source>
</evidence>
<evidence type="ECO:0000313" key="1">
    <source>
        <dbReference type="EMBL" id="GMR35694.1"/>
    </source>
</evidence>
<dbReference type="EMBL" id="BTRK01000002">
    <property type="protein sequence ID" value="GMR35694.1"/>
    <property type="molecule type" value="Genomic_DNA"/>
</dbReference>